<dbReference type="RefSeq" id="WP_013411643.1">
    <property type="nucleotide sequence ID" value="NC_014657.1"/>
</dbReference>
<evidence type="ECO:0000256" key="3">
    <source>
        <dbReference type="ARBA" id="ARBA00023004"/>
    </source>
</evidence>
<dbReference type="Proteomes" id="UP000006889">
    <property type="component" value="Chromosome"/>
</dbReference>
<evidence type="ECO:0000313" key="6">
    <source>
        <dbReference type="EMBL" id="ADQ04243.1"/>
    </source>
</evidence>
<dbReference type="InterPro" id="IPR017900">
    <property type="entry name" value="4Fe4S_Fe_S_CS"/>
</dbReference>
<evidence type="ECO:0000259" key="5">
    <source>
        <dbReference type="PROSITE" id="PS51379"/>
    </source>
</evidence>
<evidence type="ECO:0000256" key="2">
    <source>
        <dbReference type="ARBA" id="ARBA00022723"/>
    </source>
</evidence>
<dbReference type="PROSITE" id="PS51379">
    <property type="entry name" value="4FE4S_FER_2"/>
    <property type="match status" value="3"/>
</dbReference>
<sequence length="140" mass="15133">MPKVLRADNMNKCLGCFTCMLTCAAVNHNNHNLAKSSIKVKTRGGLQSKFAATICVACKEPACAEACPTNALVKRPGGGVKLIEEKCIACEKCVSACIVGSIHMDYDRKIPIVCKHCGACVRMCPHNCLSMEEVSEQDDR</sequence>
<dbReference type="GO" id="GO:0051539">
    <property type="term" value="F:4 iron, 4 sulfur cluster binding"/>
    <property type="evidence" value="ECO:0007669"/>
    <property type="project" value="UniProtKB-KW"/>
</dbReference>
<accession>E4Q576</accession>
<keyword evidence="2" id="KW-0479">Metal-binding</keyword>
<dbReference type="SUPFAM" id="SSF54862">
    <property type="entry name" value="4Fe-4S ferredoxins"/>
    <property type="match status" value="1"/>
</dbReference>
<organism evidence="6 7">
    <name type="scientific">Caldicellulosiruptor owensensis (strain ATCC 700167 / DSM 13100 / OL)</name>
    <dbReference type="NCBI Taxonomy" id="632518"/>
    <lineage>
        <taxon>Bacteria</taxon>
        <taxon>Bacillati</taxon>
        <taxon>Bacillota</taxon>
        <taxon>Bacillota incertae sedis</taxon>
        <taxon>Caldicellulosiruptorales</taxon>
        <taxon>Caldicellulosiruptoraceae</taxon>
        <taxon>Caldicellulosiruptor</taxon>
    </lineage>
</organism>
<reference evidence="6 7" key="2">
    <citation type="journal article" date="2011" name="J. Bacteriol.">
        <title>Complete genome sequences for the anaerobic, extremely thermophilic plant biomass-degrading bacteria Caldicellulosiruptor hydrothermalis, Caldicellulosiruptor kristjanssonii, Caldicellulosiruptor kronotskyensis, Caldicellulosiruptor owensenis, and Caldicellulosiruptor lactoaceticus.</title>
        <authorList>
            <person name="Blumer-Schuette S.E."/>
            <person name="Ozdemir I."/>
            <person name="Mistry D."/>
            <person name="Lucas S."/>
            <person name="Lapidus A."/>
            <person name="Cheng J.F."/>
            <person name="Goodwin L.A."/>
            <person name="Pitluck S."/>
            <person name="Land M.L."/>
            <person name="Hauser L.J."/>
            <person name="Woyke T."/>
            <person name="Mikhailova N."/>
            <person name="Pati A."/>
            <person name="Kyrpides N.C."/>
            <person name="Ivanova N."/>
            <person name="Detter J.C."/>
            <person name="Walston-Davenport K."/>
            <person name="Han S."/>
            <person name="Adams M.W."/>
            <person name="Kelly R.M."/>
        </authorList>
    </citation>
    <scope>NUCLEOTIDE SEQUENCE [LARGE SCALE GENOMIC DNA]</scope>
    <source>
        <strain evidence="7">ATCC 700167 / DSM 13100 / OL</strain>
    </source>
</reference>
<evidence type="ECO:0000256" key="4">
    <source>
        <dbReference type="ARBA" id="ARBA00023014"/>
    </source>
</evidence>
<gene>
    <name evidence="6" type="ordered locus">Calow_0667</name>
</gene>
<keyword evidence="1" id="KW-0004">4Fe-4S</keyword>
<proteinExistence type="predicted"/>
<evidence type="ECO:0000256" key="1">
    <source>
        <dbReference type="ARBA" id="ARBA00022485"/>
    </source>
</evidence>
<protein>
    <submittedName>
        <fullName evidence="6">4Fe-4S ferredoxin iron-sulfur binding domain protein</fullName>
    </submittedName>
</protein>
<name>E4Q576_CALOW</name>
<dbReference type="AlphaFoldDB" id="E4Q576"/>
<keyword evidence="4" id="KW-0411">Iron-sulfur</keyword>
<evidence type="ECO:0000313" key="7">
    <source>
        <dbReference type="Proteomes" id="UP000006889"/>
    </source>
</evidence>
<feature type="domain" description="4Fe-4S ferredoxin-type" evidence="5">
    <location>
        <begin position="78"/>
        <end position="97"/>
    </location>
</feature>
<dbReference type="HOGENOM" id="CLU_043374_3_2_9"/>
<keyword evidence="3" id="KW-0408">Iron</keyword>
<feature type="domain" description="4Fe-4S ferredoxin-type" evidence="5">
    <location>
        <begin position="46"/>
        <end position="77"/>
    </location>
</feature>
<dbReference type="PROSITE" id="PS00198">
    <property type="entry name" value="4FE4S_FER_1"/>
    <property type="match status" value="1"/>
</dbReference>
<dbReference type="OrthoDB" id="9810688at2"/>
<dbReference type="InterPro" id="IPR050294">
    <property type="entry name" value="RnfB_subfamily"/>
</dbReference>
<dbReference type="eggNOG" id="COG0437">
    <property type="taxonomic scope" value="Bacteria"/>
</dbReference>
<keyword evidence="7" id="KW-1185">Reference proteome</keyword>
<dbReference type="Pfam" id="PF00037">
    <property type="entry name" value="Fer4"/>
    <property type="match status" value="1"/>
</dbReference>
<dbReference type="KEGG" id="cow:Calow_0667"/>
<dbReference type="STRING" id="632518.Calow_0667"/>
<dbReference type="EMBL" id="CP002216">
    <property type="protein sequence ID" value="ADQ04243.1"/>
    <property type="molecule type" value="Genomic_DNA"/>
</dbReference>
<feature type="domain" description="4Fe-4S ferredoxin-type" evidence="5">
    <location>
        <begin position="100"/>
        <end position="134"/>
    </location>
</feature>
<dbReference type="CDD" id="cd16370">
    <property type="entry name" value="DMSOR_beta_like"/>
    <property type="match status" value="1"/>
</dbReference>
<reference key="1">
    <citation type="submission" date="2010-09" db="EMBL/GenBank/DDBJ databases">
        <title>Complete sequence of Caldicellulosiruptor owensensis OL.</title>
        <authorList>
            <consortium name="US DOE Joint Genome Institute"/>
            <person name="Lucas S."/>
            <person name="Copeland A."/>
            <person name="Lapidus A."/>
            <person name="Cheng J.-F."/>
            <person name="Bruce D."/>
            <person name="Goodwin L."/>
            <person name="Pitluck S."/>
            <person name="Davenport K."/>
            <person name="Detter J.C."/>
            <person name="Han C."/>
            <person name="Tapia R."/>
            <person name="Land M."/>
            <person name="Hauser L."/>
            <person name="Chang Y.-J."/>
            <person name="Jeffries C."/>
            <person name="Kyrpides N."/>
            <person name="Ivanova N."/>
            <person name="Mikhailova N."/>
            <person name="Blumer-Schuette S.E."/>
            <person name="Kelly R.M."/>
            <person name="Woyke T."/>
        </authorList>
    </citation>
    <scope>NUCLEOTIDE SEQUENCE</scope>
    <source>
        <strain>OL</strain>
    </source>
</reference>
<dbReference type="InterPro" id="IPR017896">
    <property type="entry name" value="4Fe4S_Fe-S-bd"/>
</dbReference>
<dbReference type="Gene3D" id="3.30.70.20">
    <property type="match status" value="2"/>
</dbReference>
<dbReference type="PANTHER" id="PTHR42859:SF15">
    <property type="entry name" value="IRON-SULFUR CLUSTER BINDING PROTEIN"/>
    <property type="match status" value="1"/>
</dbReference>
<dbReference type="PANTHER" id="PTHR42859">
    <property type="entry name" value="OXIDOREDUCTASE"/>
    <property type="match status" value="1"/>
</dbReference>
<dbReference type="GO" id="GO:0046872">
    <property type="term" value="F:metal ion binding"/>
    <property type="evidence" value="ECO:0007669"/>
    <property type="project" value="UniProtKB-KW"/>
</dbReference>